<dbReference type="Pfam" id="PF00270">
    <property type="entry name" value="DEAD"/>
    <property type="match status" value="1"/>
</dbReference>
<feature type="region of interest" description="Disordered" evidence="5">
    <location>
        <begin position="1"/>
        <end position="21"/>
    </location>
</feature>
<dbReference type="PANTHER" id="PTHR47959:SF13">
    <property type="entry name" value="ATP-DEPENDENT RNA HELICASE RHLE"/>
    <property type="match status" value="1"/>
</dbReference>
<dbReference type="GO" id="GO:0003676">
    <property type="term" value="F:nucleic acid binding"/>
    <property type="evidence" value="ECO:0007669"/>
    <property type="project" value="InterPro"/>
</dbReference>
<evidence type="ECO:0000259" key="6">
    <source>
        <dbReference type="PROSITE" id="PS51192"/>
    </source>
</evidence>
<dbReference type="EMBL" id="BDIP01005962">
    <property type="protein sequence ID" value="GIQ90256.1"/>
    <property type="molecule type" value="Genomic_DNA"/>
</dbReference>
<feature type="non-terminal residue" evidence="7">
    <location>
        <position position="200"/>
    </location>
</feature>
<evidence type="ECO:0000313" key="8">
    <source>
        <dbReference type="Proteomes" id="UP000265618"/>
    </source>
</evidence>
<dbReference type="SUPFAM" id="SSF52540">
    <property type="entry name" value="P-loop containing nucleoside triphosphate hydrolases"/>
    <property type="match status" value="1"/>
</dbReference>
<dbReference type="InterPro" id="IPR027417">
    <property type="entry name" value="P-loop_NTPase"/>
</dbReference>
<keyword evidence="4" id="KW-0067">ATP-binding</keyword>
<evidence type="ECO:0000256" key="1">
    <source>
        <dbReference type="ARBA" id="ARBA00022741"/>
    </source>
</evidence>
<proteinExistence type="predicted"/>
<reference evidence="7 8" key="1">
    <citation type="journal article" date="2018" name="PLoS ONE">
        <title>The draft genome of Kipferlia bialata reveals reductive genome evolution in fornicate parasites.</title>
        <authorList>
            <person name="Tanifuji G."/>
            <person name="Takabayashi S."/>
            <person name="Kume K."/>
            <person name="Takagi M."/>
            <person name="Nakayama T."/>
            <person name="Kamikawa R."/>
            <person name="Inagaki Y."/>
            <person name="Hashimoto T."/>
        </authorList>
    </citation>
    <scope>NUCLEOTIDE SEQUENCE [LARGE SCALE GENOMIC DNA]</scope>
    <source>
        <strain evidence="7">NY0173</strain>
    </source>
</reference>
<dbReference type="InterPro" id="IPR000629">
    <property type="entry name" value="RNA-helicase_DEAD-box_CS"/>
</dbReference>
<dbReference type="PANTHER" id="PTHR47959">
    <property type="entry name" value="ATP-DEPENDENT RNA HELICASE RHLE-RELATED"/>
    <property type="match status" value="1"/>
</dbReference>
<dbReference type="Proteomes" id="UP000265618">
    <property type="component" value="Unassembled WGS sequence"/>
</dbReference>
<keyword evidence="3" id="KW-0347">Helicase</keyword>
<sequence>LIPAFKKPEPEEPVPRGRRDPYADYFPPSVLIVTPTRELAEQISKVGGAILPYTTHKMTTIYGGVSMGPQINKINNGTDIVVATPGRLLDVYERQVLDLSQIKVLILDEADRMLDQGFWPDVKKIIDLLPEERQNLLFSATMSGGVRRVIHSVLRDPVQIQCAKSNSIPTERIKQRLMPVHERQKAELLCKILKEGEYQR</sequence>
<evidence type="ECO:0000256" key="2">
    <source>
        <dbReference type="ARBA" id="ARBA00022801"/>
    </source>
</evidence>
<gene>
    <name evidence="7" type="ORF">KIPB_012985</name>
</gene>
<keyword evidence="8" id="KW-1185">Reference proteome</keyword>
<evidence type="ECO:0000256" key="4">
    <source>
        <dbReference type="ARBA" id="ARBA00022840"/>
    </source>
</evidence>
<dbReference type="InterPro" id="IPR050079">
    <property type="entry name" value="DEAD_box_RNA_helicase"/>
</dbReference>
<dbReference type="PROSITE" id="PS00039">
    <property type="entry name" value="DEAD_ATP_HELICASE"/>
    <property type="match status" value="1"/>
</dbReference>
<accession>A0A9K3D7A1</accession>
<dbReference type="InterPro" id="IPR014001">
    <property type="entry name" value="Helicase_ATP-bd"/>
</dbReference>
<evidence type="ECO:0000256" key="5">
    <source>
        <dbReference type="SAM" id="MobiDB-lite"/>
    </source>
</evidence>
<dbReference type="SMART" id="SM00487">
    <property type="entry name" value="DEXDc"/>
    <property type="match status" value="1"/>
</dbReference>
<evidence type="ECO:0000256" key="3">
    <source>
        <dbReference type="ARBA" id="ARBA00022806"/>
    </source>
</evidence>
<dbReference type="InterPro" id="IPR011545">
    <property type="entry name" value="DEAD/DEAH_box_helicase_dom"/>
</dbReference>
<comment type="caution">
    <text evidence="7">The sequence shown here is derived from an EMBL/GenBank/DDBJ whole genome shotgun (WGS) entry which is preliminary data.</text>
</comment>
<keyword evidence="2" id="KW-0378">Hydrolase</keyword>
<organism evidence="7 8">
    <name type="scientific">Kipferlia bialata</name>
    <dbReference type="NCBI Taxonomy" id="797122"/>
    <lineage>
        <taxon>Eukaryota</taxon>
        <taxon>Metamonada</taxon>
        <taxon>Carpediemonas-like organisms</taxon>
        <taxon>Kipferlia</taxon>
    </lineage>
</organism>
<name>A0A9K3D7A1_9EUKA</name>
<feature type="domain" description="Helicase ATP-binding" evidence="6">
    <location>
        <begin position="1"/>
        <end position="160"/>
    </location>
</feature>
<feature type="non-terminal residue" evidence="7">
    <location>
        <position position="1"/>
    </location>
</feature>
<dbReference type="CDD" id="cd00268">
    <property type="entry name" value="DEADc"/>
    <property type="match status" value="1"/>
</dbReference>
<dbReference type="GO" id="GO:0005829">
    <property type="term" value="C:cytosol"/>
    <property type="evidence" value="ECO:0007669"/>
    <property type="project" value="TreeGrafter"/>
</dbReference>
<dbReference type="GO" id="GO:0003724">
    <property type="term" value="F:RNA helicase activity"/>
    <property type="evidence" value="ECO:0007669"/>
    <property type="project" value="TreeGrafter"/>
</dbReference>
<dbReference type="GO" id="GO:0005524">
    <property type="term" value="F:ATP binding"/>
    <property type="evidence" value="ECO:0007669"/>
    <property type="project" value="UniProtKB-KW"/>
</dbReference>
<evidence type="ECO:0000313" key="7">
    <source>
        <dbReference type="EMBL" id="GIQ90256.1"/>
    </source>
</evidence>
<dbReference type="GO" id="GO:0016787">
    <property type="term" value="F:hydrolase activity"/>
    <property type="evidence" value="ECO:0007669"/>
    <property type="project" value="UniProtKB-KW"/>
</dbReference>
<dbReference type="AlphaFoldDB" id="A0A9K3D7A1"/>
<dbReference type="PROSITE" id="PS51192">
    <property type="entry name" value="HELICASE_ATP_BIND_1"/>
    <property type="match status" value="1"/>
</dbReference>
<dbReference type="InterPro" id="IPR044742">
    <property type="entry name" value="DEAD/DEAH_RhlB"/>
</dbReference>
<keyword evidence="1" id="KW-0547">Nucleotide-binding</keyword>
<protein>
    <recommendedName>
        <fullName evidence="6">Helicase ATP-binding domain-containing protein</fullName>
    </recommendedName>
</protein>
<dbReference type="OrthoDB" id="409977at2759"/>
<dbReference type="Gene3D" id="3.40.50.300">
    <property type="entry name" value="P-loop containing nucleotide triphosphate hydrolases"/>
    <property type="match status" value="1"/>
</dbReference>